<dbReference type="EMBL" id="CP019312">
    <property type="protein sequence ID" value="APX11497.1"/>
    <property type="molecule type" value="Genomic_DNA"/>
</dbReference>
<protein>
    <recommendedName>
        <fullName evidence="1">N-acetyltransferase domain-containing protein</fullName>
    </recommendedName>
</protein>
<dbReference type="KEGG" id="tom:BWR18_07235"/>
<dbReference type="GO" id="GO:0016747">
    <property type="term" value="F:acyltransferase activity, transferring groups other than amino-acyl groups"/>
    <property type="evidence" value="ECO:0007669"/>
    <property type="project" value="InterPro"/>
</dbReference>
<keyword evidence="3" id="KW-1185">Reference proteome</keyword>
<dbReference type="PANTHER" id="PTHR43415">
    <property type="entry name" value="SPERMIDINE N(1)-ACETYLTRANSFERASE"/>
    <property type="match status" value="1"/>
</dbReference>
<dbReference type="RefSeq" id="WP_076627359.1">
    <property type="nucleotide sequence ID" value="NZ_CP019312.1"/>
</dbReference>
<sequence length="183" mass="19972">MNTTPKPILRGPRVTLRDTGFGDIDARFALGNTPDIIKMFGGDPTQVRDITRDAAEAWVKAQEAEPYAWIIDAGGALLGSVRLHTVNHADKRAQIAIGIIDPAALGKGFGTEAMQLLAVHAFDQMGLHRLGCRVLDFNARAIAAYEKVGFKVEGRERESALIGADWHDDLIMGLLDRDLVRLT</sequence>
<gene>
    <name evidence="2" type="ORF">BWR18_07235</name>
</gene>
<evidence type="ECO:0000259" key="1">
    <source>
        <dbReference type="PROSITE" id="PS51186"/>
    </source>
</evidence>
<dbReference type="Proteomes" id="UP000186336">
    <property type="component" value="Chromosome"/>
</dbReference>
<dbReference type="PANTHER" id="PTHR43415:SF3">
    <property type="entry name" value="GNAT-FAMILY ACETYLTRANSFERASE"/>
    <property type="match status" value="1"/>
</dbReference>
<dbReference type="STRING" id="299262.BWR18_07235"/>
<feature type="domain" description="N-acetyltransferase" evidence="1">
    <location>
        <begin position="34"/>
        <end position="177"/>
    </location>
</feature>
<dbReference type="InterPro" id="IPR000182">
    <property type="entry name" value="GNAT_dom"/>
</dbReference>
<accession>A0A1P8MTT2</accession>
<dbReference type="Gene3D" id="3.40.630.30">
    <property type="match status" value="1"/>
</dbReference>
<evidence type="ECO:0000313" key="3">
    <source>
        <dbReference type="Proteomes" id="UP000186336"/>
    </source>
</evidence>
<name>A0A1P8MTT2_9RHOB</name>
<evidence type="ECO:0000313" key="2">
    <source>
        <dbReference type="EMBL" id="APX11497.1"/>
    </source>
</evidence>
<reference evidence="2 3" key="1">
    <citation type="submission" date="2017-01" db="EMBL/GenBank/DDBJ databases">
        <title>Complete genome of Tateyamaria omphalii DOK1-4 isolated from seawater in Dokdo.</title>
        <authorList>
            <person name="Kim J.H."/>
            <person name="Chi W.-J."/>
        </authorList>
    </citation>
    <scope>NUCLEOTIDE SEQUENCE [LARGE SCALE GENOMIC DNA]</scope>
    <source>
        <strain evidence="2 3">DOK1-4</strain>
    </source>
</reference>
<dbReference type="SUPFAM" id="SSF55729">
    <property type="entry name" value="Acyl-CoA N-acyltransferases (Nat)"/>
    <property type="match status" value="1"/>
</dbReference>
<dbReference type="Pfam" id="PF13302">
    <property type="entry name" value="Acetyltransf_3"/>
    <property type="match status" value="1"/>
</dbReference>
<dbReference type="InterPro" id="IPR016181">
    <property type="entry name" value="Acyl_CoA_acyltransferase"/>
</dbReference>
<dbReference type="PROSITE" id="PS51186">
    <property type="entry name" value="GNAT"/>
    <property type="match status" value="1"/>
</dbReference>
<dbReference type="CDD" id="cd04301">
    <property type="entry name" value="NAT_SF"/>
    <property type="match status" value="1"/>
</dbReference>
<proteinExistence type="predicted"/>
<organism evidence="2 3">
    <name type="scientific">Tateyamaria omphalii</name>
    <dbReference type="NCBI Taxonomy" id="299262"/>
    <lineage>
        <taxon>Bacteria</taxon>
        <taxon>Pseudomonadati</taxon>
        <taxon>Pseudomonadota</taxon>
        <taxon>Alphaproteobacteria</taxon>
        <taxon>Rhodobacterales</taxon>
        <taxon>Roseobacteraceae</taxon>
        <taxon>Tateyamaria</taxon>
    </lineage>
</organism>
<dbReference type="AlphaFoldDB" id="A0A1P8MTT2"/>
<dbReference type="OrthoDB" id="336415at2"/>